<evidence type="ECO:0000313" key="3">
    <source>
        <dbReference type="EMBL" id="QEC64916.1"/>
    </source>
</evidence>
<keyword evidence="4" id="KW-1185">Reference proteome</keyword>
<proteinExistence type="predicted"/>
<feature type="transmembrane region" description="Helical" evidence="1">
    <location>
        <begin position="71"/>
        <end position="92"/>
    </location>
</feature>
<dbReference type="RefSeq" id="WP_147033749.1">
    <property type="nucleotide sequence ID" value="NZ_CP042436.1"/>
</dbReference>
<gene>
    <name evidence="3" type="ORF">FRZ54_20875</name>
</gene>
<sequence>MKINKAIYHCVFWLLAYFFWIYIFRNSTLVLAHTITIQFCYLVFIAANYYFNSLYAIPFLLNRKKYARFFVAFLAAIVVTAWLRVPVSYLVRKYLFLVNDTHFNSLDVFYESFINIFFWVFFIVAAKMVIERIRSQVYIEQIEKEKAANELNFLRAQFNPHFLFNSINSIYAHIDKSNKDARGMLLTFSEMLRYQLYECNVELIEIERELNYIKNYISLQKSRIDERIKVCFSAENIDNAFKVPPLILITFIENAFKYVGFNECRENRVEICLKYESGDLKFSIFNTKDSFINKAQGSSGLGIANTKRRLELLYPGKHSLEIQDTENDYTARLTILNI</sequence>
<dbReference type="InterPro" id="IPR036890">
    <property type="entry name" value="HATPase_C_sf"/>
</dbReference>
<feature type="domain" description="Signal transduction histidine kinase internal region" evidence="2">
    <location>
        <begin position="150"/>
        <end position="228"/>
    </location>
</feature>
<keyword evidence="1" id="KW-0472">Membrane</keyword>
<dbReference type="PANTHER" id="PTHR34220">
    <property type="entry name" value="SENSOR HISTIDINE KINASE YPDA"/>
    <property type="match status" value="1"/>
</dbReference>
<dbReference type="GO" id="GO:0000155">
    <property type="term" value="F:phosphorelay sensor kinase activity"/>
    <property type="evidence" value="ECO:0007669"/>
    <property type="project" value="InterPro"/>
</dbReference>
<keyword evidence="1" id="KW-1133">Transmembrane helix</keyword>
<name>A0A5B8V2Y9_9SPHI</name>
<dbReference type="InterPro" id="IPR050640">
    <property type="entry name" value="Bact_2-comp_sensor_kinase"/>
</dbReference>
<dbReference type="AlphaFoldDB" id="A0A5B8V2Y9"/>
<dbReference type="EMBL" id="CP042436">
    <property type="protein sequence ID" value="QEC64916.1"/>
    <property type="molecule type" value="Genomic_DNA"/>
</dbReference>
<evidence type="ECO:0000313" key="4">
    <source>
        <dbReference type="Proteomes" id="UP000321479"/>
    </source>
</evidence>
<feature type="transmembrane region" description="Helical" evidence="1">
    <location>
        <begin position="7"/>
        <end position="24"/>
    </location>
</feature>
<accession>A0A5B8V2Y9</accession>
<reference evidence="3 4" key="1">
    <citation type="journal article" date="2017" name="Curr. Microbiol.">
        <title>Mucilaginibacter ginsenosidivorans sp. nov., Isolated from Soil of Ginseng Field.</title>
        <authorList>
            <person name="Kim M.M."/>
            <person name="Siddiqi M.Z."/>
            <person name="Im W.T."/>
        </authorList>
    </citation>
    <scope>NUCLEOTIDE SEQUENCE [LARGE SCALE GENOMIC DNA]</scope>
    <source>
        <strain evidence="3 4">Gsoil 3017</strain>
    </source>
</reference>
<dbReference type="PANTHER" id="PTHR34220:SF7">
    <property type="entry name" value="SENSOR HISTIDINE KINASE YPDA"/>
    <property type="match status" value="1"/>
</dbReference>
<feature type="transmembrane region" description="Helical" evidence="1">
    <location>
        <begin position="112"/>
        <end position="130"/>
    </location>
</feature>
<keyword evidence="1" id="KW-0812">Transmembrane</keyword>
<dbReference type="Gene3D" id="3.30.565.10">
    <property type="entry name" value="Histidine kinase-like ATPase, C-terminal domain"/>
    <property type="match status" value="1"/>
</dbReference>
<dbReference type="SUPFAM" id="SSF55874">
    <property type="entry name" value="ATPase domain of HSP90 chaperone/DNA topoisomerase II/histidine kinase"/>
    <property type="match status" value="1"/>
</dbReference>
<dbReference type="InterPro" id="IPR010559">
    <property type="entry name" value="Sig_transdc_His_kin_internal"/>
</dbReference>
<dbReference type="GO" id="GO:0016020">
    <property type="term" value="C:membrane"/>
    <property type="evidence" value="ECO:0007669"/>
    <property type="project" value="InterPro"/>
</dbReference>
<protein>
    <recommendedName>
        <fullName evidence="2">Signal transduction histidine kinase internal region domain-containing protein</fullName>
    </recommendedName>
</protein>
<evidence type="ECO:0000256" key="1">
    <source>
        <dbReference type="SAM" id="Phobius"/>
    </source>
</evidence>
<dbReference type="Proteomes" id="UP000321479">
    <property type="component" value="Chromosome"/>
</dbReference>
<dbReference type="KEGG" id="mgin:FRZ54_20875"/>
<feature type="transmembrane region" description="Helical" evidence="1">
    <location>
        <begin position="30"/>
        <end position="51"/>
    </location>
</feature>
<dbReference type="OrthoDB" id="9792992at2"/>
<dbReference type="Pfam" id="PF06580">
    <property type="entry name" value="His_kinase"/>
    <property type="match status" value="1"/>
</dbReference>
<organism evidence="3 4">
    <name type="scientific">Mucilaginibacter ginsenosidivorans</name>
    <dbReference type="NCBI Taxonomy" id="398053"/>
    <lineage>
        <taxon>Bacteria</taxon>
        <taxon>Pseudomonadati</taxon>
        <taxon>Bacteroidota</taxon>
        <taxon>Sphingobacteriia</taxon>
        <taxon>Sphingobacteriales</taxon>
        <taxon>Sphingobacteriaceae</taxon>
        <taxon>Mucilaginibacter</taxon>
    </lineage>
</organism>
<evidence type="ECO:0000259" key="2">
    <source>
        <dbReference type="Pfam" id="PF06580"/>
    </source>
</evidence>